<name>A0ABV2J7F3_9FIRM</name>
<sequence>MSINNIFYVILSIVSILVTGVLIPLLKQKYGQDKVKSVMDSVTIAVRAAEQIYTKSGQGNLKKQYVLQYLNDKNIKISDAELDTMIESAVLELNRWKDEIEKDPPVVNLIETKEYVEKK</sequence>
<dbReference type="Pfam" id="PF09682">
    <property type="entry name" value="Phage_holin_6_1"/>
    <property type="match status" value="1"/>
</dbReference>
<dbReference type="Proteomes" id="UP001549162">
    <property type="component" value="Unassembled WGS sequence"/>
</dbReference>
<reference evidence="2 3" key="1">
    <citation type="submission" date="2024-06" db="EMBL/GenBank/DDBJ databases">
        <title>Genomic Encyclopedia of Type Strains, Phase IV (KMG-IV): sequencing the most valuable type-strain genomes for metagenomic binning, comparative biology and taxonomic classification.</title>
        <authorList>
            <person name="Goeker M."/>
        </authorList>
    </citation>
    <scope>NUCLEOTIDE SEQUENCE [LARGE SCALE GENOMIC DNA]</scope>
    <source>
        <strain evidence="2 3">DSM 21460</strain>
    </source>
</reference>
<proteinExistence type="predicted"/>
<dbReference type="InterPro" id="IPR010026">
    <property type="entry name" value="Phage_holin_LL-H"/>
</dbReference>
<gene>
    <name evidence="2" type="ORF">ABID14_000331</name>
</gene>
<evidence type="ECO:0000313" key="2">
    <source>
        <dbReference type="EMBL" id="MET3616711.1"/>
    </source>
</evidence>
<feature type="transmembrane region" description="Helical" evidence="1">
    <location>
        <begin position="6"/>
        <end position="26"/>
    </location>
</feature>
<evidence type="ECO:0000256" key="1">
    <source>
        <dbReference type="SAM" id="Phobius"/>
    </source>
</evidence>
<dbReference type="RefSeq" id="WP_354366712.1">
    <property type="nucleotide sequence ID" value="NZ_JBEPMA010000001.1"/>
</dbReference>
<comment type="caution">
    <text evidence="2">The sequence shown here is derived from an EMBL/GenBank/DDBJ whole genome shotgun (WGS) entry which is preliminary data.</text>
</comment>
<keyword evidence="1" id="KW-1133">Transmembrane helix</keyword>
<evidence type="ECO:0000313" key="3">
    <source>
        <dbReference type="Proteomes" id="UP001549162"/>
    </source>
</evidence>
<keyword evidence="3" id="KW-1185">Reference proteome</keyword>
<dbReference type="EMBL" id="JBEPMA010000001">
    <property type="protein sequence ID" value="MET3616711.1"/>
    <property type="molecule type" value="Genomic_DNA"/>
</dbReference>
<keyword evidence="1" id="KW-0812">Transmembrane</keyword>
<protein>
    <submittedName>
        <fullName evidence="2">Type II secretory pathway pseudopilin PulG</fullName>
    </submittedName>
</protein>
<accession>A0ABV2J7F3</accession>
<keyword evidence="1" id="KW-0472">Membrane</keyword>
<organism evidence="2 3">
    <name type="scientific">Peptoniphilus olsenii</name>
    <dbReference type="NCBI Taxonomy" id="411570"/>
    <lineage>
        <taxon>Bacteria</taxon>
        <taxon>Bacillati</taxon>
        <taxon>Bacillota</taxon>
        <taxon>Tissierellia</taxon>
        <taxon>Tissierellales</taxon>
        <taxon>Peptoniphilaceae</taxon>
        <taxon>Peptoniphilus</taxon>
    </lineage>
</organism>